<dbReference type="CDD" id="cd06439">
    <property type="entry name" value="CESA_like_1"/>
    <property type="match status" value="1"/>
</dbReference>
<evidence type="ECO:0000256" key="4">
    <source>
        <dbReference type="SAM" id="Phobius"/>
    </source>
</evidence>
<evidence type="ECO:0000256" key="3">
    <source>
        <dbReference type="ARBA" id="ARBA00022679"/>
    </source>
</evidence>
<accession>A0A9D2WS28</accession>
<evidence type="ECO:0000256" key="1">
    <source>
        <dbReference type="ARBA" id="ARBA00006739"/>
    </source>
</evidence>
<keyword evidence="7" id="KW-1185">Reference proteome</keyword>
<feature type="transmembrane region" description="Helical" evidence="4">
    <location>
        <begin position="290"/>
        <end position="309"/>
    </location>
</feature>
<evidence type="ECO:0000256" key="2">
    <source>
        <dbReference type="ARBA" id="ARBA00022676"/>
    </source>
</evidence>
<feature type="transmembrane region" description="Helical" evidence="4">
    <location>
        <begin position="315"/>
        <end position="335"/>
    </location>
</feature>
<keyword evidence="4" id="KW-0472">Membrane</keyword>
<organism evidence="6 7">
    <name type="scientific">Sporotomaculum syntrophicum</name>
    <dbReference type="NCBI Taxonomy" id="182264"/>
    <lineage>
        <taxon>Bacteria</taxon>
        <taxon>Bacillati</taxon>
        <taxon>Bacillota</taxon>
        <taxon>Clostridia</taxon>
        <taxon>Eubacteriales</taxon>
        <taxon>Desulfallaceae</taxon>
        <taxon>Sporotomaculum</taxon>
    </lineage>
</organism>
<comment type="similarity">
    <text evidence="1">Belongs to the glycosyltransferase 2 family.</text>
</comment>
<dbReference type="Pfam" id="PF00535">
    <property type="entry name" value="Glycos_transf_2"/>
    <property type="match status" value="1"/>
</dbReference>
<evidence type="ECO:0000313" key="7">
    <source>
        <dbReference type="Proteomes" id="UP000798488"/>
    </source>
</evidence>
<dbReference type="GO" id="GO:0016757">
    <property type="term" value="F:glycosyltransferase activity"/>
    <property type="evidence" value="ECO:0007669"/>
    <property type="project" value="UniProtKB-KW"/>
</dbReference>
<dbReference type="AlphaFoldDB" id="A0A9D2WS28"/>
<dbReference type="SUPFAM" id="SSF53448">
    <property type="entry name" value="Nucleotide-diphospho-sugar transferases"/>
    <property type="match status" value="1"/>
</dbReference>
<dbReference type="InterPro" id="IPR029044">
    <property type="entry name" value="Nucleotide-diphossugar_trans"/>
</dbReference>
<evidence type="ECO:0000259" key="5">
    <source>
        <dbReference type="Pfam" id="PF00535"/>
    </source>
</evidence>
<feature type="domain" description="Glycosyltransferase 2-like" evidence="5">
    <location>
        <begin position="46"/>
        <end position="209"/>
    </location>
</feature>
<feature type="transmembrane region" description="Helical" evidence="4">
    <location>
        <begin position="347"/>
        <end position="369"/>
    </location>
</feature>
<dbReference type="Proteomes" id="UP000798488">
    <property type="component" value="Unassembled WGS sequence"/>
</dbReference>
<keyword evidence="3 6" id="KW-0808">Transferase</keyword>
<gene>
    <name evidence="6" type="ORF">SPSYN_00828</name>
</gene>
<protein>
    <submittedName>
        <fullName evidence="6">Beta-monoglucosyldiacylglycerol synthase</fullName>
        <ecNumber evidence="6">2.4.1.-</ecNumber>
    </submittedName>
</protein>
<dbReference type="EMBL" id="LSRS01000002">
    <property type="protein sequence ID" value="KAF1086090.1"/>
    <property type="molecule type" value="Genomic_DNA"/>
</dbReference>
<name>A0A9D2WS28_9FIRM</name>
<dbReference type="PANTHER" id="PTHR43630:SF1">
    <property type="entry name" value="POLY-BETA-1,6-N-ACETYL-D-GLUCOSAMINE SYNTHASE"/>
    <property type="match status" value="1"/>
</dbReference>
<dbReference type="InterPro" id="IPR001173">
    <property type="entry name" value="Glyco_trans_2-like"/>
</dbReference>
<dbReference type="RefSeq" id="WP_161821224.1">
    <property type="nucleotide sequence ID" value="NZ_LSRS01000002.1"/>
</dbReference>
<dbReference type="PANTHER" id="PTHR43630">
    <property type="entry name" value="POLY-BETA-1,6-N-ACETYL-D-GLUCOSAMINE SYNTHASE"/>
    <property type="match status" value="1"/>
</dbReference>
<evidence type="ECO:0000313" key="6">
    <source>
        <dbReference type="EMBL" id="KAF1086090.1"/>
    </source>
</evidence>
<keyword evidence="4" id="KW-1133">Transmembrane helix</keyword>
<reference evidence="6" key="1">
    <citation type="submission" date="2016-02" db="EMBL/GenBank/DDBJ databases">
        <title>Draft Genome Sequence of Sporotomaculum syntrophicum Strain FB, a Syntrophic Benzoate Degrader.</title>
        <authorList>
            <person name="Nobu M.K."/>
            <person name="Narihiro T."/>
            <person name="Qiu Y.-L."/>
            <person name="Ohashi A."/>
            <person name="Liu W.-T."/>
            <person name="Yuji S."/>
        </authorList>
    </citation>
    <scope>NUCLEOTIDE SEQUENCE</scope>
    <source>
        <strain evidence="6">FB</strain>
    </source>
</reference>
<proteinExistence type="inferred from homology"/>
<sequence>MVTLLYVIFFVAVFAPLYTYAIYPLILKALPARSYVTDNNAVPLVSVLVAAYNEECVIADKIKNMSELDYPAERIEFLIGSDGSSDRTVEIARSCSTMPNLKVFDLPRGGKVQALNALLREAGGDILVFTDANTLLDRQAIRKLVSRFGDQAIGLVSGLLHYSVDENSGQGAQSLGTYWKYENWVKMQESKLGRLSGANGGLYAMRRGIVPEIPPGIVNDDFYMANYTLQAGWDVVMAEEAVAYEKPNDAMSSQFKRHVRDGAGHYQAMAVFWRMLLPRKGSFSYVSHRVVKWLVPFMLIAAFFSNLVLSFFSPVMLVVFWLQVLGYGVLLLNWFINRRGGRLPGIVGKLIQMACYFIAVNIALLVGFFKYLGGKQSSTWETQRA</sequence>
<comment type="caution">
    <text evidence="6">The sequence shown here is derived from an EMBL/GenBank/DDBJ whole genome shotgun (WGS) entry which is preliminary data.</text>
</comment>
<dbReference type="EC" id="2.4.1.-" evidence="6"/>
<feature type="transmembrane region" description="Helical" evidence="4">
    <location>
        <begin position="6"/>
        <end position="26"/>
    </location>
</feature>
<keyword evidence="2 6" id="KW-0328">Glycosyltransferase</keyword>
<dbReference type="Gene3D" id="3.90.550.10">
    <property type="entry name" value="Spore Coat Polysaccharide Biosynthesis Protein SpsA, Chain A"/>
    <property type="match status" value="1"/>
</dbReference>
<dbReference type="OrthoDB" id="9768769at2"/>
<keyword evidence="4" id="KW-0812">Transmembrane</keyword>